<comment type="caution">
    <text evidence="2">The sequence shown here is derived from an EMBL/GenBank/DDBJ whole genome shotgun (WGS) entry which is preliminary data.</text>
</comment>
<dbReference type="EMBL" id="JAVRHT010000027">
    <property type="protein sequence ID" value="MDT0632380.1"/>
    <property type="molecule type" value="Genomic_DNA"/>
</dbReference>
<reference evidence="2 3" key="1">
    <citation type="submission" date="2023-09" db="EMBL/GenBank/DDBJ databases">
        <authorList>
            <person name="Rey-Velasco X."/>
        </authorList>
    </citation>
    <scope>NUCLEOTIDE SEQUENCE [LARGE SCALE GENOMIC DNA]</scope>
    <source>
        <strain evidence="2 3">F394</strain>
    </source>
</reference>
<feature type="transmembrane region" description="Helical" evidence="1">
    <location>
        <begin position="124"/>
        <end position="146"/>
    </location>
</feature>
<proteinExistence type="predicted"/>
<dbReference type="Proteomes" id="UP001267426">
    <property type="component" value="Unassembled WGS sequence"/>
</dbReference>
<keyword evidence="1" id="KW-1133">Transmembrane helix</keyword>
<sequence length="149" mass="14709">MSFARSLAAGLTGALTLNALNEAAHRLTAPDAAVPRLDRLGTAALSRALGLGVRPARQADEGGAVYGAALALDVAVNTVTYATVAGSKRPVLRGAATGALSGAVALAAAALLDRGQDVARRPATPALTVLWYSVGGAAAGLAARALGER</sequence>
<evidence type="ECO:0000313" key="2">
    <source>
        <dbReference type="EMBL" id="MDT0632380.1"/>
    </source>
</evidence>
<name>A0ABU3BSX1_9BACT</name>
<protein>
    <submittedName>
        <fullName evidence="2">Uncharacterized protein</fullName>
    </submittedName>
</protein>
<evidence type="ECO:0000313" key="3">
    <source>
        <dbReference type="Proteomes" id="UP001267426"/>
    </source>
</evidence>
<keyword evidence="3" id="KW-1185">Reference proteome</keyword>
<evidence type="ECO:0000256" key="1">
    <source>
        <dbReference type="SAM" id="Phobius"/>
    </source>
</evidence>
<gene>
    <name evidence="2" type="ORF">RM540_11530</name>
</gene>
<organism evidence="2 3">
    <name type="scientific">Rubrivirga litoralis</name>
    <dbReference type="NCBI Taxonomy" id="3075598"/>
    <lineage>
        <taxon>Bacteria</taxon>
        <taxon>Pseudomonadati</taxon>
        <taxon>Rhodothermota</taxon>
        <taxon>Rhodothermia</taxon>
        <taxon>Rhodothermales</taxon>
        <taxon>Rubricoccaceae</taxon>
        <taxon>Rubrivirga</taxon>
    </lineage>
</organism>
<keyword evidence="1" id="KW-0812">Transmembrane</keyword>
<keyword evidence="1" id="KW-0472">Membrane</keyword>
<feature type="transmembrane region" description="Helical" evidence="1">
    <location>
        <begin position="91"/>
        <end position="112"/>
    </location>
</feature>
<dbReference type="RefSeq" id="WP_311664219.1">
    <property type="nucleotide sequence ID" value="NZ_JAVRHT010000027.1"/>
</dbReference>
<accession>A0ABU3BSX1</accession>